<dbReference type="GO" id="GO:0032259">
    <property type="term" value="P:methylation"/>
    <property type="evidence" value="ECO:0007669"/>
    <property type="project" value="UniProtKB-KW"/>
</dbReference>
<proteinExistence type="predicted"/>
<dbReference type="KEGG" id="nano:G5V58_07505"/>
<name>A0A6G6WBW6_9ACTN</name>
<dbReference type="RefSeq" id="WP_165230562.1">
    <property type="nucleotide sequence ID" value="NZ_CP049257.1"/>
</dbReference>
<dbReference type="AlphaFoldDB" id="A0A6G6WBW6"/>
<dbReference type="EMBL" id="CP049257">
    <property type="protein sequence ID" value="QIG42643.1"/>
    <property type="molecule type" value="Genomic_DNA"/>
</dbReference>
<dbReference type="InterPro" id="IPR013216">
    <property type="entry name" value="Methyltransf_11"/>
</dbReference>
<dbReference type="Pfam" id="PF08241">
    <property type="entry name" value="Methyltransf_11"/>
    <property type="match status" value="1"/>
</dbReference>
<dbReference type="Proteomes" id="UP000502996">
    <property type="component" value="Chromosome"/>
</dbReference>
<dbReference type="CDD" id="cd02440">
    <property type="entry name" value="AdoMet_MTases"/>
    <property type="match status" value="1"/>
</dbReference>
<reference evidence="2 3" key="1">
    <citation type="submission" date="2020-02" db="EMBL/GenBank/DDBJ databases">
        <title>Full genome sequence of Nocardioides sp. R-3366.</title>
        <authorList>
            <person name="Im W.-T."/>
        </authorList>
    </citation>
    <scope>NUCLEOTIDE SEQUENCE [LARGE SCALE GENOMIC DNA]</scope>
    <source>
        <strain evidence="2 3">R-3366</strain>
    </source>
</reference>
<dbReference type="SUPFAM" id="SSF53335">
    <property type="entry name" value="S-adenosyl-L-methionine-dependent methyltransferases"/>
    <property type="match status" value="1"/>
</dbReference>
<feature type="domain" description="Methyltransferase type 11" evidence="1">
    <location>
        <begin position="61"/>
        <end position="150"/>
    </location>
</feature>
<dbReference type="InterPro" id="IPR029063">
    <property type="entry name" value="SAM-dependent_MTases_sf"/>
</dbReference>
<organism evidence="2 3">
    <name type="scientific">Nocardioides anomalus</name>
    <dbReference type="NCBI Taxonomy" id="2712223"/>
    <lineage>
        <taxon>Bacteria</taxon>
        <taxon>Bacillati</taxon>
        <taxon>Actinomycetota</taxon>
        <taxon>Actinomycetes</taxon>
        <taxon>Propionibacteriales</taxon>
        <taxon>Nocardioidaceae</taxon>
        <taxon>Nocardioides</taxon>
    </lineage>
</organism>
<protein>
    <submittedName>
        <fullName evidence="2">Class I SAM-dependent methyltransferase</fullName>
    </submittedName>
</protein>
<evidence type="ECO:0000313" key="3">
    <source>
        <dbReference type="Proteomes" id="UP000502996"/>
    </source>
</evidence>
<evidence type="ECO:0000313" key="2">
    <source>
        <dbReference type="EMBL" id="QIG42643.1"/>
    </source>
</evidence>
<dbReference type="Gene3D" id="3.40.50.150">
    <property type="entry name" value="Vaccinia Virus protein VP39"/>
    <property type="match status" value="1"/>
</dbReference>
<gene>
    <name evidence="2" type="ORF">G5V58_07505</name>
</gene>
<keyword evidence="2" id="KW-0489">Methyltransferase</keyword>
<keyword evidence="2" id="KW-0808">Transferase</keyword>
<sequence>MPRPPAPRCGAPWRADLSRSRRLFADFRVEQSDPARFYGALAADSVGQLSTYLDLGGATMLDVGGGPGYFRDAFEAAGATYWALDADVGELSGQGDIATGTVIGDGMRLPFRDAAFDLCYSSNVLEHVREPWRMAEEMLRVTRPGGVAFISYTTWYGPWGGHETSPWHYLGGTRARRRYTARQGHEPKNKYAESLFKVTVAEGVAWARDQRLGEVLDVVPRYNPRWSHGLTRVPGLRELLTWNLVLVVRRW</sequence>
<keyword evidence="3" id="KW-1185">Reference proteome</keyword>
<accession>A0A6G6WBW6</accession>
<evidence type="ECO:0000259" key="1">
    <source>
        <dbReference type="Pfam" id="PF08241"/>
    </source>
</evidence>
<dbReference type="GO" id="GO:0008757">
    <property type="term" value="F:S-adenosylmethionine-dependent methyltransferase activity"/>
    <property type="evidence" value="ECO:0007669"/>
    <property type="project" value="InterPro"/>
</dbReference>